<dbReference type="GeneID" id="63860060"/>
<proteinExistence type="predicted"/>
<accession>A0A8G1RYE8</accession>
<dbReference type="RefSeq" id="XP_040805885.1">
    <property type="nucleotide sequence ID" value="XM_040942727.1"/>
</dbReference>
<sequence length="416" mass="47319">MSSPSRQHPRRKRRVYHPPPQFWDKLTKLWLTKSALRENNRRILSLSSSRTFFTKSYTFAPDFLRSCPATCLQEIRRLSRCGGPDLSDLRHHPLPPDFIQYSVVPTSSDLRRPNTISTQTSIGNTTVYDPHFENHLLQNGIYMPLFRYPDGSRPPKAKNLAQIRRRMQAPRPSSALPESTTLDQEYEDFLELNHDAADKQAVITEVLAVLEGKHRARSQVAGGHPFRNMAPLTDGTLASAKPDLYHGARPNQLAPAIQEQLHNQIRPSNQSNRPVAPNIFIEAKGHHGTRRAATRQACYDGALGARAMHSLRLFGGVGDSGYDDKAYTIMLTYRAGTLRIYTTHPTRSRSPDRPTDYVMTQIGHYSLISSPESYREGRDAYRNSRDLAKEYRDEIIRQANKRCAGLYDKLTSRGRR</sequence>
<protein>
    <submittedName>
        <fullName evidence="1">Uncharacterized protein</fullName>
    </submittedName>
</protein>
<evidence type="ECO:0000313" key="2">
    <source>
        <dbReference type="Proteomes" id="UP000249789"/>
    </source>
</evidence>
<reference evidence="1 2" key="1">
    <citation type="submission" date="2018-02" db="EMBL/GenBank/DDBJ databases">
        <title>The genomes of Aspergillus section Nigri reveals drivers in fungal speciation.</title>
        <authorList>
            <consortium name="DOE Joint Genome Institute"/>
            <person name="Vesth T.C."/>
            <person name="Nybo J."/>
            <person name="Theobald S."/>
            <person name="Brandl J."/>
            <person name="Frisvad J.C."/>
            <person name="Nielsen K.F."/>
            <person name="Lyhne E.K."/>
            <person name="Kogle M.E."/>
            <person name="Kuo A."/>
            <person name="Riley R."/>
            <person name="Clum A."/>
            <person name="Nolan M."/>
            <person name="Lipzen A."/>
            <person name="Salamov A."/>
            <person name="Henrissat B."/>
            <person name="Wiebenga A."/>
            <person name="De vries R.P."/>
            <person name="Grigoriev I.V."/>
            <person name="Mortensen U.H."/>
            <person name="Andersen M.R."/>
            <person name="Baker S.E."/>
        </authorList>
    </citation>
    <scope>NUCLEOTIDE SEQUENCE [LARGE SCALE GENOMIC DNA]</scope>
    <source>
        <strain evidence="1 2">CBS 313.89</strain>
    </source>
</reference>
<gene>
    <name evidence="1" type="ORF">BO72DRAFT_420717</name>
</gene>
<dbReference type="Proteomes" id="UP000249789">
    <property type="component" value="Unassembled WGS sequence"/>
</dbReference>
<dbReference type="EMBL" id="KZ824624">
    <property type="protein sequence ID" value="RAK81875.1"/>
    <property type="molecule type" value="Genomic_DNA"/>
</dbReference>
<dbReference type="VEuPathDB" id="FungiDB:BO72DRAFT_420717"/>
<dbReference type="OrthoDB" id="4503105at2759"/>
<name>A0A8G1RYE8_9EURO</name>
<evidence type="ECO:0000313" key="1">
    <source>
        <dbReference type="EMBL" id="RAK81875.1"/>
    </source>
</evidence>
<keyword evidence="2" id="KW-1185">Reference proteome</keyword>
<dbReference type="AlphaFoldDB" id="A0A8G1RYE8"/>
<organism evidence="1 2">
    <name type="scientific">Aspergillus fijiensis CBS 313.89</name>
    <dbReference type="NCBI Taxonomy" id="1448319"/>
    <lineage>
        <taxon>Eukaryota</taxon>
        <taxon>Fungi</taxon>
        <taxon>Dikarya</taxon>
        <taxon>Ascomycota</taxon>
        <taxon>Pezizomycotina</taxon>
        <taxon>Eurotiomycetes</taxon>
        <taxon>Eurotiomycetidae</taxon>
        <taxon>Eurotiales</taxon>
        <taxon>Aspergillaceae</taxon>
        <taxon>Aspergillus</taxon>
    </lineage>
</organism>